<gene>
    <name evidence="2" type="ORF">LSALG_LOCUS33637</name>
</gene>
<feature type="compositionally biased region" description="Basic residues" evidence="1">
    <location>
        <begin position="134"/>
        <end position="144"/>
    </location>
</feature>
<organism evidence="2 3">
    <name type="scientific">Lactuca saligna</name>
    <name type="common">Willowleaf lettuce</name>
    <dbReference type="NCBI Taxonomy" id="75948"/>
    <lineage>
        <taxon>Eukaryota</taxon>
        <taxon>Viridiplantae</taxon>
        <taxon>Streptophyta</taxon>
        <taxon>Embryophyta</taxon>
        <taxon>Tracheophyta</taxon>
        <taxon>Spermatophyta</taxon>
        <taxon>Magnoliopsida</taxon>
        <taxon>eudicotyledons</taxon>
        <taxon>Gunneridae</taxon>
        <taxon>Pentapetalae</taxon>
        <taxon>asterids</taxon>
        <taxon>campanulids</taxon>
        <taxon>Asterales</taxon>
        <taxon>Asteraceae</taxon>
        <taxon>Cichorioideae</taxon>
        <taxon>Cichorieae</taxon>
        <taxon>Lactucinae</taxon>
        <taxon>Lactuca</taxon>
    </lineage>
</organism>
<dbReference type="AlphaFoldDB" id="A0AA35ZL34"/>
<dbReference type="PANTHER" id="PTHR33052">
    <property type="entry name" value="DUF4228 DOMAIN PROTEIN-RELATED"/>
    <property type="match status" value="1"/>
</dbReference>
<accession>A0AA35ZL34</accession>
<keyword evidence="3" id="KW-1185">Reference proteome</keyword>
<evidence type="ECO:0000313" key="3">
    <source>
        <dbReference type="Proteomes" id="UP001177003"/>
    </source>
</evidence>
<evidence type="ECO:0000313" key="2">
    <source>
        <dbReference type="EMBL" id="CAI9294665.1"/>
    </source>
</evidence>
<feature type="region of interest" description="Disordered" evidence="1">
    <location>
        <begin position="118"/>
        <end position="145"/>
    </location>
</feature>
<evidence type="ECO:0000256" key="1">
    <source>
        <dbReference type="SAM" id="MobiDB-lite"/>
    </source>
</evidence>
<dbReference type="InterPro" id="IPR025322">
    <property type="entry name" value="PADRE_dom"/>
</dbReference>
<name>A0AA35ZL34_LACSI</name>
<reference evidence="2" key="1">
    <citation type="submission" date="2023-04" db="EMBL/GenBank/DDBJ databases">
        <authorList>
            <person name="Vijverberg K."/>
            <person name="Xiong W."/>
            <person name="Schranz E."/>
        </authorList>
    </citation>
    <scope>NUCLEOTIDE SEQUENCE</scope>
</reference>
<dbReference type="EMBL" id="OX465083">
    <property type="protein sequence ID" value="CAI9294665.1"/>
    <property type="molecule type" value="Genomic_DNA"/>
</dbReference>
<sequence>MGICASTLSTNTQGQLLITYELTPTIKVINSIDGSLKEFEQPIKTSEVLSGHPDTFFLCNSEEMNVDCHVPQVTGTEDLQPGQLYFILPISMSKGLLSLHELCLLAIQATKALKRSAEMKEKEKESTASFSDRRKSKRNARRNHKVDFQLALKKLG</sequence>
<dbReference type="Pfam" id="PF14009">
    <property type="entry name" value="PADRE"/>
    <property type="match status" value="1"/>
</dbReference>
<dbReference type="Proteomes" id="UP001177003">
    <property type="component" value="Chromosome 7"/>
</dbReference>
<protein>
    <submittedName>
        <fullName evidence="2">Uncharacterized protein</fullName>
    </submittedName>
</protein>
<proteinExistence type="predicted"/>